<proteinExistence type="predicted"/>
<evidence type="ECO:0000256" key="2">
    <source>
        <dbReference type="ARBA" id="ARBA00022801"/>
    </source>
</evidence>
<dbReference type="Pfam" id="PF13361">
    <property type="entry name" value="UvrD_C"/>
    <property type="match status" value="1"/>
</dbReference>
<dbReference type="GO" id="GO:0016787">
    <property type="term" value="F:hydrolase activity"/>
    <property type="evidence" value="ECO:0007669"/>
    <property type="project" value="UniProtKB-UniRule"/>
</dbReference>
<dbReference type="PROSITE" id="PS51198">
    <property type="entry name" value="UVRD_HELICASE_ATP_BIND"/>
    <property type="match status" value="1"/>
</dbReference>
<dbReference type="EMBL" id="BMYS01000004">
    <property type="protein sequence ID" value="GGW81180.1"/>
    <property type="molecule type" value="Genomic_DNA"/>
</dbReference>
<dbReference type="SUPFAM" id="SSF52540">
    <property type="entry name" value="P-loop containing nucleoside triphosphate hydrolases"/>
    <property type="match status" value="1"/>
</dbReference>
<accession>A0A918JI07</accession>
<protein>
    <recommendedName>
        <fullName evidence="7">DNA 3'-5' helicase</fullName>
        <ecNumber evidence="7">5.6.2.4</ecNumber>
    </recommendedName>
</protein>
<evidence type="ECO:0000313" key="11">
    <source>
        <dbReference type="EMBL" id="GGW81180.1"/>
    </source>
</evidence>
<evidence type="ECO:0000259" key="10">
    <source>
        <dbReference type="PROSITE" id="PS51198"/>
    </source>
</evidence>
<dbReference type="GO" id="GO:0003677">
    <property type="term" value="F:DNA binding"/>
    <property type="evidence" value="ECO:0007669"/>
    <property type="project" value="InterPro"/>
</dbReference>
<dbReference type="RefSeq" id="WP_189384239.1">
    <property type="nucleotide sequence ID" value="NZ_BAABFY010000056.1"/>
</dbReference>
<evidence type="ECO:0000256" key="9">
    <source>
        <dbReference type="PROSITE-ProRule" id="PRU00560"/>
    </source>
</evidence>
<dbReference type="InterPro" id="IPR014017">
    <property type="entry name" value="DNA_helicase_UvrD-like_C"/>
</dbReference>
<dbReference type="AlphaFoldDB" id="A0A918JI07"/>
<keyword evidence="5" id="KW-0413">Isomerase</keyword>
<feature type="domain" description="UvrD-like helicase ATP-binding" evidence="10">
    <location>
        <begin position="1"/>
        <end position="308"/>
    </location>
</feature>
<comment type="catalytic activity">
    <reaction evidence="8">
        <text>ATP + H2O = ADP + phosphate + H(+)</text>
        <dbReference type="Rhea" id="RHEA:13065"/>
        <dbReference type="ChEBI" id="CHEBI:15377"/>
        <dbReference type="ChEBI" id="CHEBI:15378"/>
        <dbReference type="ChEBI" id="CHEBI:30616"/>
        <dbReference type="ChEBI" id="CHEBI:43474"/>
        <dbReference type="ChEBI" id="CHEBI:456216"/>
        <dbReference type="EC" id="5.6.2.4"/>
    </reaction>
</comment>
<dbReference type="PANTHER" id="PTHR11070">
    <property type="entry name" value="UVRD / RECB / PCRA DNA HELICASE FAMILY MEMBER"/>
    <property type="match status" value="1"/>
</dbReference>
<keyword evidence="4 9" id="KW-0067">ATP-binding</keyword>
<keyword evidence="2 9" id="KW-0378">Hydrolase</keyword>
<evidence type="ECO:0000256" key="4">
    <source>
        <dbReference type="ARBA" id="ARBA00022840"/>
    </source>
</evidence>
<evidence type="ECO:0000256" key="1">
    <source>
        <dbReference type="ARBA" id="ARBA00022741"/>
    </source>
</evidence>
<keyword evidence="12" id="KW-1185">Reference proteome</keyword>
<feature type="binding site" evidence="9">
    <location>
        <begin position="17"/>
        <end position="24"/>
    </location>
    <ligand>
        <name>ATP</name>
        <dbReference type="ChEBI" id="CHEBI:30616"/>
    </ligand>
</feature>
<comment type="caution">
    <text evidence="11">The sequence shown here is derived from an EMBL/GenBank/DDBJ whole genome shotgun (WGS) entry which is preliminary data.</text>
</comment>
<dbReference type="InterPro" id="IPR027417">
    <property type="entry name" value="P-loop_NTPase"/>
</dbReference>
<organism evidence="11 12">
    <name type="scientific">Advenella faeciporci</name>
    <dbReference type="NCBI Taxonomy" id="797535"/>
    <lineage>
        <taxon>Bacteria</taxon>
        <taxon>Pseudomonadati</taxon>
        <taxon>Pseudomonadota</taxon>
        <taxon>Betaproteobacteria</taxon>
        <taxon>Burkholderiales</taxon>
        <taxon>Alcaligenaceae</taxon>
    </lineage>
</organism>
<evidence type="ECO:0000256" key="8">
    <source>
        <dbReference type="ARBA" id="ARBA00048988"/>
    </source>
</evidence>
<keyword evidence="3 9" id="KW-0347">Helicase</keyword>
<comment type="catalytic activity">
    <reaction evidence="6">
        <text>Couples ATP hydrolysis with the unwinding of duplex DNA by translocating in the 3'-5' direction.</text>
        <dbReference type="EC" id="5.6.2.4"/>
    </reaction>
</comment>
<dbReference type="InterPro" id="IPR014016">
    <property type="entry name" value="UvrD-like_ATP-bd"/>
</dbReference>
<dbReference type="GO" id="GO:0005524">
    <property type="term" value="F:ATP binding"/>
    <property type="evidence" value="ECO:0007669"/>
    <property type="project" value="UniProtKB-UniRule"/>
</dbReference>
<dbReference type="GO" id="GO:0043138">
    <property type="term" value="F:3'-5' DNA helicase activity"/>
    <property type="evidence" value="ECO:0007669"/>
    <property type="project" value="UniProtKB-EC"/>
</dbReference>
<gene>
    <name evidence="11" type="ORF">GCM10011450_08770</name>
</gene>
<sequence length="606" mass="68348">MQNLFNHYPEKALLVEGVAGSGKSTLIAEEARYCVSSAPTLLMTFSRAGRDVLSGYMQKRGLVSAEQPNLTISTIDGLAHQLLRRLGDERYVLDRDAVVRDLLPQLVEEACEEGFDWEFTAPQINEEHMNALMADLEFFRASRAWEAESAEDCEFICEGKLNFDYRFVRRVFYAYDSYRAHWPGPEAGTENLLLDPYVAPAQRTGVFGFRLISEAVFDLLERLESETLDERFMGGYRFVFIDEFHDTTPLQLAFLFRILSPQARILAVGDRMQNIFAWRGTDTDAVFNTYVQHYSARIIHSLQTYRFGDSLAELAGKLTGRQLQSMARHKTDITAVKGTMADLLPHIKPARLSHLAVVCRNGADKVSAAFSLFNSSDSSPELAYPLVNTFAASLLVYLYSVRFPRLAPMVKKMDEAVLQFLSLPHCLLDEQAKHEIAHKATPGSLRMYLDLHLRGGSVKGEAFSDEMKNALQWWLGQKDSKAGLVAELETFARLSGVFSYGASQHRVLEQTAWCSWQGLLRFLSARQATIEQWPALYGRLLASWKTRGGIRFYTVSEAKGREFDEVMVYNAGLGGFKARGSDDAIERNRFYVAITRAKKSLFLLAG</sequence>
<dbReference type="InterPro" id="IPR000212">
    <property type="entry name" value="DNA_helicase_UvrD/REP"/>
</dbReference>
<keyword evidence="1 9" id="KW-0547">Nucleotide-binding</keyword>
<name>A0A918JI07_9BURK</name>
<dbReference type="EC" id="5.6.2.4" evidence="7"/>
<evidence type="ECO:0000256" key="7">
    <source>
        <dbReference type="ARBA" id="ARBA00034808"/>
    </source>
</evidence>
<reference evidence="11" key="2">
    <citation type="submission" date="2020-09" db="EMBL/GenBank/DDBJ databases">
        <authorList>
            <person name="Sun Q."/>
            <person name="Kim S."/>
        </authorList>
    </citation>
    <scope>NUCLEOTIDE SEQUENCE</scope>
    <source>
        <strain evidence="11">KCTC 23732</strain>
    </source>
</reference>
<dbReference type="Gene3D" id="3.40.50.300">
    <property type="entry name" value="P-loop containing nucleotide triphosphate hydrolases"/>
    <property type="match status" value="3"/>
</dbReference>
<evidence type="ECO:0000313" key="12">
    <source>
        <dbReference type="Proteomes" id="UP000608345"/>
    </source>
</evidence>
<evidence type="ECO:0000256" key="5">
    <source>
        <dbReference type="ARBA" id="ARBA00023235"/>
    </source>
</evidence>
<evidence type="ECO:0000256" key="6">
    <source>
        <dbReference type="ARBA" id="ARBA00034617"/>
    </source>
</evidence>
<reference evidence="11" key="1">
    <citation type="journal article" date="2014" name="Int. J. Syst. Evol. Microbiol.">
        <title>Complete genome sequence of Corynebacterium casei LMG S-19264T (=DSM 44701T), isolated from a smear-ripened cheese.</title>
        <authorList>
            <consortium name="US DOE Joint Genome Institute (JGI-PGF)"/>
            <person name="Walter F."/>
            <person name="Albersmeier A."/>
            <person name="Kalinowski J."/>
            <person name="Ruckert C."/>
        </authorList>
    </citation>
    <scope>NUCLEOTIDE SEQUENCE</scope>
    <source>
        <strain evidence="11">KCTC 23732</strain>
    </source>
</reference>
<dbReference type="Proteomes" id="UP000608345">
    <property type="component" value="Unassembled WGS sequence"/>
</dbReference>
<evidence type="ECO:0000256" key="3">
    <source>
        <dbReference type="ARBA" id="ARBA00022806"/>
    </source>
</evidence>
<dbReference type="Pfam" id="PF00580">
    <property type="entry name" value="UvrD-helicase"/>
    <property type="match status" value="1"/>
</dbReference>